<evidence type="ECO:0000313" key="5">
    <source>
        <dbReference type="Ensembl" id="ENSNMLP00000036629.1"/>
    </source>
</evidence>
<evidence type="ECO:0000256" key="2">
    <source>
        <dbReference type="ARBA" id="ARBA00022741"/>
    </source>
</evidence>
<comment type="similarity">
    <text evidence="1">Belongs to the TRAFAC class TrmE-Era-EngA-EngB-Septin-like GTPase superfamily. AIG1/Toc34/Toc159-like paraseptin GTPase family. IAN subfamily.</text>
</comment>
<dbReference type="Pfam" id="PF04548">
    <property type="entry name" value="AIG1"/>
    <property type="match status" value="3"/>
</dbReference>
<evidence type="ECO:0000256" key="3">
    <source>
        <dbReference type="ARBA" id="ARBA00023134"/>
    </source>
</evidence>
<dbReference type="Gene3D" id="3.40.50.300">
    <property type="entry name" value="P-loop containing nucleotide triphosphate hydrolases"/>
    <property type="match status" value="3"/>
</dbReference>
<feature type="domain" description="AIG1-type G" evidence="4">
    <location>
        <begin position="23"/>
        <end position="207"/>
    </location>
</feature>
<keyword evidence="3" id="KW-0342">GTP-binding</keyword>
<dbReference type="Ensembl" id="ENSNMLT00000040804.1">
    <property type="protein sequence ID" value="ENSNMLP00000036629.1"/>
    <property type="gene ID" value="ENSNMLG00000022712.1"/>
</dbReference>
<sequence length="577" mass="64931">MAEKVKSRHRERIRSYEILPPHMSELRLVLLGNSSSGTCSVGNFLLDKTVFTHSDCQKSSGQYRGKSMVLVKTPNLLHTNLTEASVSALMEDCVEHSAPGPHVFILVLQPEDFTEQQKTRLQSVLENFSDQAFQHSLLLLLPPRVGAADSLKRYKRQSPLKDVIKQCRFRYVKQKDVEPLELITRVGQIVKENNGEHVRPNMSSDALHLTPQTDVNVQAQTDGSGLNLILLGNSWSLRSSVGNLLLKKTVINIEIKPLNFQTYEGEMHNQPLTVVNTPDLQDIDIADFTDCIKSLRGPLVFLLVLQPEELTEEHKYKLFSVLQSCSDKAFDQSLVLIPMAQAKTGVMQKVLNYVPYKGKRDHDDQHIRDMIIQCKYRYLYINSTDDSNQKEFTREELLTRIGQMLKENKENLSCGPSEEKDTGLNPAASEENRPCLNLVLCGRAEKSSVVESIFGQGSVCMSPEQCVGHQGKVCGRWVSLLELPPLSGSSKPEEELMEQCFRFLSRCGPQGVQAFILVLPLGPLTDEDKSELWTIQDIFSSAVCHFTMILFTVDSDSYHPDVEEQTSRSCVSSMQDI</sequence>
<dbReference type="AlphaFoldDB" id="A0A8C6UIF8"/>
<dbReference type="SUPFAM" id="SSF52540">
    <property type="entry name" value="P-loop containing nucleoside triphosphate hydrolases"/>
    <property type="match status" value="1"/>
</dbReference>
<proteinExistence type="inferred from homology"/>
<dbReference type="InterPro" id="IPR006703">
    <property type="entry name" value="G_AIG1"/>
</dbReference>
<keyword evidence="2" id="KW-0547">Nucleotide-binding</keyword>
<dbReference type="GO" id="GO:0005525">
    <property type="term" value="F:GTP binding"/>
    <property type="evidence" value="ECO:0007669"/>
    <property type="project" value="UniProtKB-KW"/>
</dbReference>
<dbReference type="Proteomes" id="UP000694523">
    <property type="component" value="Unplaced"/>
</dbReference>
<reference evidence="5" key="2">
    <citation type="submission" date="2025-09" db="UniProtKB">
        <authorList>
            <consortium name="Ensembl"/>
        </authorList>
    </citation>
    <scope>IDENTIFICATION</scope>
</reference>
<dbReference type="InterPro" id="IPR045058">
    <property type="entry name" value="GIMA/IAN/Toc"/>
</dbReference>
<evidence type="ECO:0000313" key="6">
    <source>
        <dbReference type="Proteomes" id="UP000694523"/>
    </source>
</evidence>
<reference evidence="5" key="1">
    <citation type="submission" date="2025-08" db="UniProtKB">
        <authorList>
            <consortium name="Ensembl"/>
        </authorList>
    </citation>
    <scope>IDENTIFICATION</scope>
</reference>
<dbReference type="InterPro" id="IPR027417">
    <property type="entry name" value="P-loop_NTPase"/>
</dbReference>
<name>A0A8C6UIF8_9GOBI</name>
<protein>
    <recommendedName>
        <fullName evidence="4">AIG1-type G domain-containing protein</fullName>
    </recommendedName>
</protein>
<dbReference type="PANTHER" id="PTHR10903">
    <property type="entry name" value="GTPASE, IMAP FAMILY MEMBER-RELATED"/>
    <property type="match status" value="1"/>
</dbReference>
<keyword evidence="6" id="KW-1185">Reference proteome</keyword>
<accession>A0A8C6UIF8</accession>
<dbReference type="PANTHER" id="PTHR10903:SF170">
    <property type="entry name" value="GTPASE IMAP FAMILY MEMBER 7"/>
    <property type="match status" value="1"/>
</dbReference>
<evidence type="ECO:0000256" key="1">
    <source>
        <dbReference type="ARBA" id="ARBA00008535"/>
    </source>
</evidence>
<dbReference type="PROSITE" id="PS51720">
    <property type="entry name" value="G_AIG1"/>
    <property type="match status" value="1"/>
</dbReference>
<evidence type="ECO:0000259" key="4">
    <source>
        <dbReference type="PROSITE" id="PS51720"/>
    </source>
</evidence>
<organism evidence="5 6">
    <name type="scientific">Neogobius melanostomus</name>
    <name type="common">round goby</name>
    <dbReference type="NCBI Taxonomy" id="47308"/>
    <lineage>
        <taxon>Eukaryota</taxon>
        <taxon>Metazoa</taxon>
        <taxon>Chordata</taxon>
        <taxon>Craniata</taxon>
        <taxon>Vertebrata</taxon>
        <taxon>Euteleostomi</taxon>
        <taxon>Actinopterygii</taxon>
        <taxon>Neopterygii</taxon>
        <taxon>Teleostei</taxon>
        <taxon>Neoteleostei</taxon>
        <taxon>Acanthomorphata</taxon>
        <taxon>Gobiaria</taxon>
        <taxon>Gobiiformes</taxon>
        <taxon>Gobioidei</taxon>
        <taxon>Gobiidae</taxon>
        <taxon>Benthophilinae</taxon>
        <taxon>Neogobiini</taxon>
        <taxon>Neogobius</taxon>
    </lineage>
</organism>